<dbReference type="Pfam" id="PF01078">
    <property type="entry name" value="Mg_chelatase"/>
    <property type="match status" value="1"/>
</dbReference>
<gene>
    <name evidence="5" type="ORF">COT24_03585</name>
</gene>
<dbReference type="Pfam" id="PF13541">
    <property type="entry name" value="ChlI"/>
    <property type="match status" value="1"/>
</dbReference>
<protein>
    <submittedName>
        <fullName evidence="5">Magnesium chelatase</fullName>
    </submittedName>
</protein>
<dbReference type="Gene3D" id="3.30.230.10">
    <property type="match status" value="1"/>
</dbReference>
<dbReference type="Pfam" id="PF13335">
    <property type="entry name" value="Mg_chelatase_C"/>
    <property type="match status" value="1"/>
</dbReference>
<dbReference type="PANTHER" id="PTHR32039:SF7">
    <property type="entry name" value="COMPETENCE PROTEIN COMM"/>
    <property type="match status" value="1"/>
</dbReference>
<evidence type="ECO:0000256" key="1">
    <source>
        <dbReference type="ARBA" id="ARBA00006354"/>
    </source>
</evidence>
<name>A0A2H0YVB0_9BACT</name>
<feature type="domain" description="AAA+ ATPase" evidence="4">
    <location>
        <begin position="213"/>
        <end position="396"/>
    </location>
</feature>
<evidence type="ECO:0000259" key="4">
    <source>
        <dbReference type="SMART" id="SM00382"/>
    </source>
</evidence>
<sequence length="512" mass="56619">MPSKILSAALVGLESKIVEVEVDISSGLPNFIIVGLPDIAVQEARVRVRSAIKNSGRPFPYTRVAVNLAPCDLKKEGPSYDLPIALGIFLAHESIESEIPLDSSIFVGELSLDGHLRRINGVLSIVMMAKQNGIKNIFLPAENAPEASIISDINIFPLKTFNQLVKFLNNEESIIPLKPNPTHFEIEEDQDETFSLVKGQEYAKRALEIVAAGGHNLFMVGPPGTGKTFLARSIISILPSLGTSEMLEVTRIYSVAGMTTAKKPLIQNRPFRNPHHSSSAAALIGGGRFPKPGEISLSHRGVLFLDELPEFPRAVLESLRQPLEDGVVTVARVSSSIQFPARFILITAANPCPCGFLSDPKQTCCCTPNQVLKYQKRISGPLLDRMDLQVEVPRLDFNKLTQENASQEEIAKIREKIKKARQIQRARFSKKEILENSEMGHKEISKFCAIDFEGKMILKKAVEQIPLSARAYYRVLKVARTIADLDQEERIKINHLAEAIQYRIKQMGGLGS</sequence>
<organism evidence="5 6">
    <name type="scientific">Candidatus Kerfeldbacteria bacterium CG08_land_8_20_14_0_20_40_16</name>
    <dbReference type="NCBI Taxonomy" id="2014244"/>
    <lineage>
        <taxon>Bacteria</taxon>
        <taxon>Candidatus Kerfeldiibacteriota</taxon>
    </lineage>
</organism>
<reference evidence="5 6" key="1">
    <citation type="submission" date="2017-09" db="EMBL/GenBank/DDBJ databases">
        <title>Depth-based differentiation of microbial function through sediment-hosted aquifers and enrichment of novel symbionts in the deep terrestrial subsurface.</title>
        <authorList>
            <person name="Probst A.J."/>
            <person name="Ladd B."/>
            <person name="Jarett J.K."/>
            <person name="Geller-Mcgrath D.E."/>
            <person name="Sieber C.M."/>
            <person name="Emerson J.B."/>
            <person name="Anantharaman K."/>
            <person name="Thomas B.C."/>
            <person name="Malmstrom R."/>
            <person name="Stieglmeier M."/>
            <person name="Klingl A."/>
            <person name="Woyke T."/>
            <person name="Ryan C.M."/>
            <person name="Banfield J.F."/>
        </authorList>
    </citation>
    <scope>NUCLEOTIDE SEQUENCE [LARGE SCALE GENOMIC DNA]</scope>
    <source>
        <strain evidence="5">CG08_land_8_20_14_0_20_40_16</strain>
    </source>
</reference>
<dbReference type="GO" id="GO:0005524">
    <property type="term" value="F:ATP binding"/>
    <property type="evidence" value="ECO:0007669"/>
    <property type="project" value="UniProtKB-KW"/>
</dbReference>
<evidence type="ECO:0000313" key="5">
    <source>
        <dbReference type="EMBL" id="PIS42427.1"/>
    </source>
</evidence>
<evidence type="ECO:0000313" key="6">
    <source>
        <dbReference type="Proteomes" id="UP000231542"/>
    </source>
</evidence>
<dbReference type="AlphaFoldDB" id="A0A2H0YVB0"/>
<dbReference type="Gene3D" id="3.40.50.300">
    <property type="entry name" value="P-loop containing nucleotide triphosphate hydrolases"/>
    <property type="match status" value="1"/>
</dbReference>
<dbReference type="CDD" id="cd00009">
    <property type="entry name" value="AAA"/>
    <property type="match status" value="1"/>
</dbReference>
<dbReference type="InterPro" id="IPR045006">
    <property type="entry name" value="CHLI-like"/>
</dbReference>
<dbReference type="InterPro" id="IPR001208">
    <property type="entry name" value="MCM_dom"/>
</dbReference>
<keyword evidence="2" id="KW-0547">Nucleotide-binding</keyword>
<evidence type="ECO:0000256" key="2">
    <source>
        <dbReference type="ARBA" id="ARBA00022741"/>
    </source>
</evidence>
<dbReference type="SUPFAM" id="SSF52540">
    <property type="entry name" value="P-loop containing nucleoside triphosphate hydrolases"/>
    <property type="match status" value="1"/>
</dbReference>
<dbReference type="InterPro" id="IPR000523">
    <property type="entry name" value="Mg_chelatse_chII-like_cat_dom"/>
</dbReference>
<dbReference type="InterPro" id="IPR014721">
    <property type="entry name" value="Ribsml_uS5_D2-typ_fold_subgr"/>
</dbReference>
<dbReference type="InterPro" id="IPR027417">
    <property type="entry name" value="P-loop_NTPase"/>
</dbReference>
<dbReference type="PANTHER" id="PTHR32039">
    <property type="entry name" value="MAGNESIUM-CHELATASE SUBUNIT CHLI"/>
    <property type="match status" value="1"/>
</dbReference>
<dbReference type="PRINTS" id="PR01657">
    <property type="entry name" value="MCMFAMILY"/>
</dbReference>
<proteinExistence type="inferred from homology"/>
<dbReference type="EMBL" id="PEXU01000043">
    <property type="protein sequence ID" value="PIS42427.1"/>
    <property type="molecule type" value="Genomic_DNA"/>
</dbReference>
<dbReference type="InterPro" id="IPR020568">
    <property type="entry name" value="Ribosomal_Su5_D2-typ_SF"/>
</dbReference>
<dbReference type="GO" id="GO:0003677">
    <property type="term" value="F:DNA binding"/>
    <property type="evidence" value="ECO:0007669"/>
    <property type="project" value="InterPro"/>
</dbReference>
<dbReference type="InterPro" id="IPR003593">
    <property type="entry name" value="AAA+_ATPase"/>
</dbReference>
<dbReference type="SUPFAM" id="SSF54211">
    <property type="entry name" value="Ribosomal protein S5 domain 2-like"/>
    <property type="match status" value="1"/>
</dbReference>
<dbReference type="InterPro" id="IPR004482">
    <property type="entry name" value="Mg_chelat-rel"/>
</dbReference>
<accession>A0A2H0YVB0</accession>
<comment type="caution">
    <text evidence="5">The sequence shown here is derived from an EMBL/GenBank/DDBJ whole genome shotgun (WGS) entry which is preliminary data.</text>
</comment>
<dbReference type="Proteomes" id="UP000231542">
    <property type="component" value="Unassembled WGS sequence"/>
</dbReference>
<dbReference type="SMART" id="SM00382">
    <property type="entry name" value="AAA"/>
    <property type="match status" value="1"/>
</dbReference>
<evidence type="ECO:0000256" key="3">
    <source>
        <dbReference type="ARBA" id="ARBA00022840"/>
    </source>
</evidence>
<dbReference type="InterPro" id="IPR025158">
    <property type="entry name" value="Mg_chelat-rel_C"/>
</dbReference>
<comment type="similarity">
    <text evidence="1">Belongs to the Mg-chelatase subunits D/I family. ComM subfamily.</text>
</comment>
<keyword evidence="3" id="KW-0067">ATP-binding</keyword>
<dbReference type="NCBIfam" id="TIGR00368">
    <property type="entry name" value="YifB family Mg chelatase-like AAA ATPase"/>
    <property type="match status" value="1"/>
</dbReference>